<dbReference type="InterPro" id="IPR027417">
    <property type="entry name" value="P-loop_NTPase"/>
</dbReference>
<dbReference type="Proteomes" id="UP000660885">
    <property type="component" value="Unassembled WGS sequence"/>
</dbReference>
<protein>
    <recommendedName>
        <fullName evidence="1">NrS-1 polymerase-like helicase domain-containing protein</fullName>
    </recommendedName>
</protein>
<dbReference type="SUPFAM" id="SSF52540">
    <property type="entry name" value="P-loop containing nucleoside triphosphate hydrolases"/>
    <property type="match status" value="1"/>
</dbReference>
<name>A0ABS1UHB2_9PROT</name>
<feature type="non-terminal residue" evidence="2">
    <location>
        <position position="440"/>
    </location>
</feature>
<sequence>MNNEMAPDLSGLSLRYKEAKVLYEEAVARALNTFAYQEADVAWLRLDQGGQRYSDKALNDSEIGRAVSEAWAIRAAAKAGLDAAAAGSDVKPKAPKVLPAHNILIHADGLKTVAGLTYAVGEDRLVHVEEGGIEALRVNTYNPSMLMPAEAATEEDVRPLLNHLTLLCANEPSAAGHLLNWMAWVAQNPKGKVRWAPLLVSGQGTGKDTLFKPLVSIVGRHNYVEIGPNDLESTYNPYCRQRFVVLNEMQRKERFSAYDFIKPFISGTTGDTVTINEKYKGHYPAANRMAWVVFSNHADAMPMEGDDRRFYVVEVRHPLWPNVKPNDTEKRAYFAPLHDWIENGGAALVYRYLLDRDLSEFDHANPPADTQAKHDMRRAAMSVFSQWLADECQRGLYAKRSVVCAKEVQEYAADCQQDRANGRGIKGGLEAGGFHYYGMM</sequence>
<dbReference type="RefSeq" id="WP_202836008.1">
    <property type="nucleotide sequence ID" value="NZ_JAETWB010000098.1"/>
</dbReference>
<evidence type="ECO:0000259" key="1">
    <source>
        <dbReference type="Pfam" id="PF19263"/>
    </source>
</evidence>
<dbReference type="Pfam" id="PF19263">
    <property type="entry name" value="DUF5906"/>
    <property type="match status" value="1"/>
</dbReference>
<evidence type="ECO:0000313" key="3">
    <source>
        <dbReference type="Proteomes" id="UP000660885"/>
    </source>
</evidence>
<dbReference type="EMBL" id="JAETWB010000098">
    <property type="protein sequence ID" value="MBL6082676.1"/>
    <property type="molecule type" value="Genomic_DNA"/>
</dbReference>
<gene>
    <name evidence="2" type="ORF">JMJ56_32450</name>
</gene>
<dbReference type="Gene3D" id="3.40.50.300">
    <property type="entry name" value="P-loop containing nucleotide triphosphate hydrolases"/>
    <property type="match status" value="1"/>
</dbReference>
<proteinExistence type="predicted"/>
<keyword evidence="3" id="KW-1185">Reference proteome</keyword>
<organism evidence="2 3">
    <name type="scientific">Belnapia arida</name>
    <dbReference type="NCBI Taxonomy" id="2804533"/>
    <lineage>
        <taxon>Bacteria</taxon>
        <taxon>Pseudomonadati</taxon>
        <taxon>Pseudomonadota</taxon>
        <taxon>Alphaproteobacteria</taxon>
        <taxon>Acetobacterales</taxon>
        <taxon>Roseomonadaceae</taxon>
        <taxon>Belnapia</taxon>
    </lineage>
</organism>
<evidence type="ECO:0000313" key="2">
    <source>
        <dbReference type="EMBL" id="MBL6082676.1"/>
    </source>
</evidence>
<feature type="domain" description="NrS-1 polymerase-like helicase" evidence="1">
    <location>
        <begin position="199"/>
        <end position="309"/>
    </location>
</feature>
<reference evidence="2 3" key="1">
    <citation type="submission" date="2021-01" db="EMBL/GenBank/DDBJ databases">
        <title>Belnapia mucosa sp. nov. and Belnapia arida sp. nov., isolated from the Tabernas Desert (Almeria, Spain).</title>
        <authorList>
            <person name="Molina-Menor E."/>
            <person name="Vidal-Verdu A."/>
            <person name="Calonge A."/>
            <person name="Satari L."/>
            <person name="Pereto J."/>
            <person name="Porcar M."/>
        </authorList>
    </citation>
    <scope>NUCLEOTIDE SEQUENCE [LARGE SCALE GENOMIC DNA]</scope>
    <source>
        <strain evidence="2 3">T18</strain>
    </source>
</reference>
<comment type="caution">
    <text evidence="2">The sequence shown here is derived from an EMBL/GenBank/DDBJ whole genome shotgun (WGS) entry which is preliminary data.</text>
</comment>
<dbReference type="InterPro" id="IPR045455">
    <property type="entry name" value="NrS-1_pol-like_helicase"/>
</dbReference>
<accession>A0ABS1UHB2</accession>